<accession>A0A7Z0ISW7</accession>
<evidence type="ECO:0000313" key="2">
    <source>
        <dbReference type="Proteomes" id="UP000564496"/>
    </source>
</evidence>
<protein>
    <submittedName>
        <fullName evidence="1">Uncharacterized protein</fullName>
    </submittedName>
</protein>
<comment type="caution">
    <text evidence="1">The sequence shown here is derived from an EMBL/GenBank/DDBJ whole genome shotgun (WGS) entry which is preliminary data.</text>
</comment>
<dbReference type="EMBL" id="JACBZR010000001">
    <property type="protein sequence ID" value="NYI78544.1"/>
    <property type="molecule type" value="Genomic_DNA"/>
</dbReference>
<proteinExistence type="predicted"/>
<keyword evidence="2" id="KW-1185">Reference proteome</keyword>
<gene>
    <name evidence="1" type="ORF">BJ988_003192</name>
</gene>
<reference evidence="1 2" key="1">
    <citation type="submission" date="2020-07" db="EMBL/GenBank/DDBJ databases">
        <title>Sequencing the genomes of 1000 actinobacteria strains.</title>
        <authorList>
            <person name="Klenk H.-P."/>
        </authorList>
    </citation>
    <scope>NUCLEOTIDE SEQUENCE [LARGE SCALE GENOMIC DNA]</scope>
    <source>
        <strain evidence="1 2">DSM 26487</strain>
    </source>
</reference>
<dbReference type="RefSeq" id="WP_179658854.1">
    <property type="nucleotide sequence ID" value="NZ_JACBZR010000001.1"/>
</dbReference>
<dbReference type="AlphaFoldDB" id="A0A7Z0ISW7"/>
<organism evidence="1 2">
    <name type="scientific">Nocardioides panzhihuensis</name>
    <dbReference type="NCBI Taxonomy" id="860243"/>
    <lineage>
        <taxon>Bacteria</taxon>
        <taxon>Bacillati</taxon>
        <taxon>Actinomycetota</taxon>
        <taxon>Actinomycetes</taxon>
        <taxon>Propionibacteriales</taxon>
        <taxon>Nocardioidaceae</taxon>
        <taxon>Nocardioides</taxon>
    </lineage>
</organism>
<dbReference type="Proteomes" id="UP000564496">
    <property type="component" value="Unassembled WGS sequence"/>
</dbReference>
<name>A0A7Z0ISW7_9ACTN</name>
<evidence type="ECO:0000313" key="1">
    <source>
        <dbReference type="EMBL" id="NYI78544.1"/>
    </source>
</evidence>
<sequence length="176" mass="19347">MATNPEDIPSPALVSAWETLGTLRTELVPMWAAYWLAQGQDGEGIVALASLNSSDIREVHDLLPDALADAGVEPISKAGAAARLAFDHIARMHLDGKAGWRWVLTAVTGVFEQNDYGREFHDDPLGALYGLEDEVAGGWGRRLAEIEVEVHDACERQVRLTKSEVFDLWATDLRRP</sequence>